<accession>A0A376CL57</accession>
<name>A0A376CL57_9CORY</name>
<keyword evidence="2" id="KW-1185">Reference proteome</keyword>
<evidence type="ECO:0000313" key="1">
    <source>
        <dbReference type="EMBL" id="STC69164.1"/>
    </source>
</evidence>
<evidence type="ECO:0000313" key="2">
    <source>
        <dbReference type="Proteomes" id="UP000254467"/>
    </source>
</evidence>
<dbReference type="AlphaFoldDB" id="A0A376CL57"/>
<dbReference type="STRING" id="35756.GCA_001044155_00338"/>
<gene>
    <name evidence="1" type="ORF">NCTC11862_00945</name>
</gene>
<dbReference type="EMBL" id="UFXQ01000001">
    <property type="protein sequence ID" value="STC69164.1"/>
    <property type="molecule type" value="Genomic_DNA"/>
</dbReference>
<sequence length="50" mass="5444">MTVNSATHALLRPFQCGCELFVTSEVMRASGSNENNGIQGMHAEPFLLYA</sequence>
<dbReference type="Proteomes" id="UP000254467">
    <property type="component" value="Unassembled WGS sequence"/>
</dbReference>
<organism evidence="1 2">
    <name type="scientific">Corynebacterium pilosum</name>
    <dbReference type="NCBI Taxonomy" id="35756"/>
    <lineage>
        <taxon>Bacteria</taxon>
        <taxon>Bacillati</taxon>
        <taxon>Actinomycetota</taxon>
        <taxon>Actinomycetes</taxon>
        <taxon>Mycobacteriales</taxon>
        <taxon>Corynebacteriaceae</taxon>
        <taxon>Corynebacterium</taxon>
    </lineage>
</organism>
<reference evidence="1 2" key="1">
    <citation type="submission" date="2018-06" db="EMBL/GenBank/DDBJ databases">
        <authorList>
            <consortium name="Pathogen Informatics"/>
            <person name="Doyle S."/>
        </authorList>
    </citation>
    <scope>NUCLEOTIDE SEQUENCE [LARGE SCALE GENOMIC DNA]</scope>
    <source>
        <strain evidence="1 2">NCTC11862</strain>
    </source>
</reference>
<proteinExistence type="predicted"/>
<protein>
    <submittedName>
        <fullName evidence="1">Uncharacterized protein</fullName>
    </submittedName>
</protein>